<dbReference type="PANTHER" id="PTHR46124">
    <property type="entry name" value="D-AMINOACYL-TRNA DEACYLASE"/>
    <property type="match status" value="1"/>
</dbReference>
<dbReference type="Gene3D" id="3.20.20.140">
    <property type="entry name" value="Metal-dependent hydrolases"/>
    <property type="match status" value="1"/>
</dbReference>
<dbReference type="RefSeq" id="WP_088750566.1">
    <property type="nucleotide sequence ID" value="NZ_NJGU01000004.1"/>
</dbReference>
<evidence type="ECO:0000256" key="4">
    <source>
        <dbReference type="PIRSR" id="PIRSR005902-1"/>
    </source>
</evidence>
<gene>
    <name evidence="5" type="ORF">CEJ42_07990</name>
</gene>
<dbReference type="EMBL" id="NJGU01000004">
    <property type="protein sequence ID" value="OWY29787.1"/>
    <property type="molecule type" value="Genomic_DNA"/>
</dbReference>
<dbReference type="InterPro" id="IPR032466">
    <property type="entry name" value="Metal_Hydrolase"/>
</dbReference>
<name>A0A2D0B549_9BURK</name>
<dbReference type="GO" id="GO:0046872">
    <property type="term" value="F:metal ion binding"/>
    <property type="evidence" value="ECO:0007669"/>
    <property type="project" value="UniProtKB-KW"/>
</dbReference>
<dbReference type="AlphaFoldDB" id="A0A2D0B549"/>
<evidence type="ECO:0000256" key="3">
    <source>
        <dbReference type="ARBA" id="ARBA00022801"/>
    </source>
</evidence>
<evidence type="ECO:0000313" key="6">
    <source>
        <dbReference type="Proteomes" id="UP000197596"/>
    </source>
</evidence>
<proteinExistence type="inferred from homology"/>
<sequence length="268" mass="28880">MWVDTHCHLDAGEFGGNSACVADDAARAGVRAIVIPAIARVNFGAVAQLAREVGNGVYALGIHPLYVPTARESDLQALRSAIEAALDDPLFVGIGEIGLDFFVPALKEAPLREKQEFFFAEQLKLARDFNLPVLLHVRRSQDIILKHLRRIRVPGGIAHAFNGSFQQAQTFVELGLHLGFGGAMTFARSLQIRRLAAELPLSSIVLETDAPDISPAWRHPEANTPDQIPRIGEVLAELRGMPLHEVAAVTSANALAALPRLATSGLSL</sequence>
<feature type="binding site" evidence="4">
    <location>
        <position position="96"/>
    </location>
    <ligand>
        <name>a divalent metal cation</name>
        <dbReference type="ChEBI" id="CHEBI:60240"/>
        <label>1</label>
    </ligand>
</feature>
<dbReference type="SUPFAM" id="SSF51556">
    <property type="entry name" value="Metallo-dependent hydrolases"/>
    <property type="match status" value="1"/>
</dbReference>
<dbReference type="PIRSF" id="PIRSF005902">
    <property type="entry name" value="DNase_TatD"/>
    <property type="match status" value="1"/>
</dbReference>
<dbReference type="Proteomes" id="UP000197596">
    <property type="component" value="Unassembled WGS sequence"/>
</dbReference>
<protein>
    <submittedName>
        <fullName evidence="5">DNAase</fullName>
    </submittedName>
</protein>
<evidence type="ECO:0000256" key="1">
    <source>
        <dbReference type="ARBA" id="ARBA00009275"/>
    </source>
</evidence>
<feature type="binding site" evidence="4">
    <location>
        <position position="209"/>
    </location>
    <ligand>
        <name>a divalent metal cation</name>
        <dbReference type="ChEBI" id="CHEBI:60240"/>
        <label>1</label>
    </ligand>
</feature>
<dbReference type="InterPro" id="IPR018228">
    <property type="entry name" value="DNase_TatD-rel_CS"/>
</dbReference>
<keyword evidence="2 4" id="KW-0479">Metal-binding</keyword>
<keyword evidence="3" id="KW-0378">Hydrolase</keyword>
<dbReference type="GO" id="GO:0016788">
    <property type="term" value="F:hydrolase activity, acting on ester bonds"/>
    <property type="evidence" value="ECO:0007669"/>
    <property type="project" value="InterPro"/>
</dbReference>
<accession>A0A2D0B549</accession>
<organism evidence="5 6">
    <name type="scientific">Herbaspirillum robiniae</name>
    <dbReference type="NCBI Taxonomy" id="2014887"/>
    <lineage>
        <taxon>Bacteria</taxon>
        <taxon>Pseudomonadati</taxon>
        <taxon>Pseudomonadota</taxon>
        <taxon>Betaproteobacteria</taxon>
        <taxon>Burkholderiales</taxon>
        <taxon>Oxalobacteraceae</taxon>
        <taxon>Herbaspirillum</taxon>
    </lineage>
</organism>
<feature type="binding site" evidence="4">
    <location>
        <position position="159"/>
    </location>
    <ligand>
        <name>a divalent metal cation</name>
        <dbReference type="ChEBI" id="CHEBI:60240"/>
        <label>2</label>
    </ligand>
</feature>
<feature type="binding site" evidence="4">
    <location>
        <position position="6"/>
    </location>
    <ligand>
        <name>a divalent metal cation</name>
        <dbReference type="ChEBI" id="CHEBI:60240"/>
        <label>1</label>
    </ligand>
</feature>
<dbReference type="CDD" id="cd01310">
    <property type="entry name" value="TatD_DNAse"/>
    <property type="match status" value="1"/>
</dbReference>
<comment type="similarity">
    <text evidence="1">Belongs to the metallo-dependent hydrolases superfamily. TatD-type hydrolase family.</text>
</comment>
<dbReference type="FunFam" id="3.20.20.140:FF:000005">
    <property type="entry name" value="TatD family hydrolase"/>
    <property type="match status" value="1"/>
</dbReference>
<dbReference type="PROSITE" id="PS01091">
    <property type="entry name" value="TATD_3"/>
    <property type="match status" value="1"/>
</dbReference>
<dbReference type="PANTHER" id="PTHR46124:SF2">
    <property type="entry name" value="D-AMINOACYL-TRNA DEACYLASE"/>
    <property type="match status" value="1"/>
</dbReference>
<evidence type="ECO:0000256" key="2">
    <source>
        <dbReference type="ARBA" id="ARBA00022723"/>
    </source>
</evidence>
<dbReference type="InterPro" id="IPR001130">
    <property type="entry name" value="TatD-like"/>
</dbReference>
<comment type="caution">
    <text evidence="5">The sequence shown here is derived from an EMBL/GenBank/DDBJ whole genome shotgun (WGS) entry which is preliminary data.</text>
</comment>
<reference evidence="5 6" key="1">
    <citation type="submission" date="2017-06" db="EMBL/GenBank/DDBJ databases">
        <title>Herbaspirillum phytohormonus sp. nov., isolated from the root nodule of Robinia pseudoacacia in lead-zinc mine.</title>
        <authorList>
            <person name="Fan M."/>
            <person name="Lin Y."/>
        </authorList>
    </citation>
    <scope>NUCLEOTIDE SEQUENCE [LARGE SCALE GENOMIC DNA]</scope>
    <source>
        <strain evidence="5 6">HZ10</strain>
    </source>
</reference>
<feature type="binding site" evidence="4">
    <location>
        <position position="136"/>
    </location>
    <ligand>
        <name>a divalent metal cation</name>
        <dbReference type="ChEBI" id="CHEBI:60240"/>
        <label>2</label>
    </ligand>
</feature>
<evidence type="ECO:0000313" key="5">
    <source>
        <dbReference type="EMBL" id="OWY29787.1"/>
    </source>
</evidence>
<dbReference type="Pfam" id="PF01026">
    <property type="entry name" value="TatD_DNase"/>
    <property type="match status" value="1"/>
</dbReference>
<feature type="binding site" evidence="4">
    <location>
        <position position="8"/>
    </location>
    <ligand>
        <name>a divalent metal cation</name>
        <dbReference type="ChEBI" id="CHEBI:60240"/>
        <label>1</label>
    </ligand>
</feature>